<accession>A0A5A7Q1Z9</accession>
<keyword evidence="2" id="KW-0808">Transferase</keyword>
<reference evidence="3" key="1">
    <citation type="journal article" date="2019" name="Curr. Biol.">
        <title>Genome Sequence of Striga asiatica Provides Insight into the Evolution of Plant Parasitism.</title>
        <authorList>
            <person name="Yoshida S."/>
            <person name="Kim S."/>
            <person name="Wafula E.K."/>
            <person name="Tanskanen J."/>
            <person name="Kim Y.M."/>
            <person name="Honaas L."/>
            <person name="Yang Z."/>
            <person name="Spallek T."/>
            <person name="Conn C.E."/>
            <person name="Ichihashi Y."/>
            <person name="Cheong K."/>
            <person name="Cui S."/>
            <person name="Der J.P."/>
            <person name="Gundlach H."/>
            <person name="Jiao Y."/>
            <person name="Hori C."/>
            <person name="Ishida J.K."/>
            <person name="Kasahara H."/>
            <person name="Kiba T."/>
            <person name="Kim M.S."/>
            <person name="Koo N."/>
            <person name="Laohavisit A."/>
            <person name="Lee Y.H."/>
            <person name="Lumba S."/>
            <person name="McCourt P."/>
            <person name="Mortimer J.C."/>
            <person name="Mutuku J.M."/>
            <person name="Nomura T."/>
            <person name="Sasaki-Sekimoto Y."/>
            <person name="Seto Y."/>
            <person name="Wang Y."/>
            <person name="Wakatake T."/>
            <person name="Sakakibara H."/>
            <person name="Demura T."/>
            <person name="Yamaguchi S."/>
            <person name="Yoneyama K."/>
            <person name="Manabe R.I."/>
            <person name="Nelson D.C."/>
            <person name="Schulman A.H."/>
            <person name="Timko M.P."/>
            <person name="dePamphilis C.W."/>
            <person name="Choi D."/>
            <person name="Shirasu K."/>
        </authorList>
    </citation>
    <scope>NUCLEOTIDE SEQUENCE [LARGE SCALE GENOMIC DNA]</scope>
    <source>
        <strain evidence="3">cv. UVA1</strain>
    </source>
</reference>
<sequence>MKYSQNHRHNGDDHNGRPGSEEAAAEDTLDRNILGNHRRNVAAAAADMDMPTVEAADRGSHLAEVEQTDTPPEEGIPFRTLIEQNNYNKIRQENTEFRSN</sequence>
<evidence type="ECO:0000313" key="2">
    <source>
        <dbReference type="EMBL" id="GER38886.1"/>
    </source>
</evidence>
<protein>
    <submittedName>
        <fullName evidence="2">tRNA/tmRNA (Uracil-C(5))-methyltransferase</fullName>
    </submittedName>
</protein>
<keyword evidence="2" id="KW-0489">Methyltransferase</keyword>
<feature type="region of interest" description="Disordered" evidence="1">
    <location>
        <begin position="1"/>
        <end position="34"/>
    </location>
</feature>
<dbReference type="Proteomes" id="UP000325081">
    <property type="component" value="Unassembled WGS sequence"/>
</dbReference>
<proteinExistence type="predicted"/>
<dbReference type="EMBL" id="BKCP01005550">
    <property type="protein sequence ID" value="GER38886.1"/>
    <property type="molecule type" value="Genomic_DNA"/>
</dbReference>
<evidence type="ECO:0000313" key="3">
    <source>
        <dbReference type="Proteomes" id="UP000325081"/>
    </source>
</evidence>
<gene>
    <name evidence="2" type="ORF">STAS_15425</name>
</gene>
<dbReference type="GO" id="GO:0008168">
    <property type="term" value="F:methyltransferase activity"/>
    <property type="evidence" value="ECO:0007669"/>
    <property type="project" value="UniProtKB-KW"/>
</dbReference>
<comment type="caution">
    <text evidence="2">The sequence shown here is derived from an EMBL/GenBank/DDBJ whole genome shotgun (WGS) entry which is preliminary data.</text>
</comment>
<evidence type="ECO:0000256" key="1">
    <source>
        <dbReference type="SAM" id="MobiDB-lite"/>
    </source>
</evidence>
<dbReference type="AlphaFoldDB" id="A0A5A7Q1Z9"/>
<dbReference type="GO" id="GO:0032259">
    <property type="term" value="P:methylation"/>
    <property type="evidence" value="ECO:0007669"/>
    <property type="project" value="UniProtKB-KW"/>
</dbReference>
<name>A0A5A7Q1Z9_STRAF</name>
<feature type="compositionally biased region" description="Basic and acidic residues" evidence="1">
    <location>
        <begin position="9"/>
        <end position="20"/>
    </location>
</feature>
<organism evidence="2 3">
    <name type="scientific">Striga asiatica</name>
    <name type="common">Asiatic witchweed</name>
    <name type="synonym">Buchnera asiatica</name>
    <dbReference type="NCBI Taxonomy" id="4170"/>
    <lineage>
        <taxon>Eukaryota</taxon>
        <taxon>Viridiplantae</taxon>
        <taxon>Streptophyta</taxon>
        <taxon>Embryophyta</taxon>
        <taxon>Tracheophyta</taxon>
        <taxon>Spermatophyta</taxon>
        <taxon>Magnoliopsida</taxon>
        <taxon>eudicotyledons</taxon>
        <taxon>Gunneridae</taxon>
        <taxon>Pentapetalae</taxon>
        <taxon>asterids</taxon>
        <taxon>lamiids</taxon>
        <taxon>Lamiales</taxon>
        <taxon>Orobanchaceae</taxon>
        <taxon>Buchnereae</taxon>
        <taxon>Striga</taxon>
    </lineage>
</organism>
<keyword evidence="3" id="KW-1185">Reference proteome</keyword>